<dbReference type="Gene3D" id="3.40.50.620">
    <property type="entry name" value="HUPs"/>
    <property type="match status" value="2"/>
</dbReference>
<dbReference type="InterPro" id="IPR009008">
    <property type="entry name" value="Val/Leu/Ile-tRNA-synth_edit"/>
</dbReference>
<dbReference type="Proteomes" id="UP000216312">
    <property type="component" value="Unassembled WGS sequence"/>
</dbReference>
<evidence type="ECO:0000256" key="2">
    <source>
        <dbReference type="ARBA" id="ARBA00022598"/>
    </source>
</evidence>
<dbReference type="InterPro" id="IPR010663">
    <property type="entry name" value="Znf_FPG/IleRS"/>
</dbReference>
<comment type="domain">
    <text evidence="9">IleRS has two distinct active sites: one for aminoacylation and one for editing. The misactivated valine is translocated from the active site to the editing site, which sterically excludes the correctly activated isoleucine. The single editing site contains two valyl binding pockets, one specific for each substrate (Val-AMP or Val-tRNA(Ile)).</text>
</comment>
<dbReference type="PANTHER" id="PTHR42765">
    <property type="entry name" value="SOLEUCYL-TRNA SYNTHETASE"/>
    <property type="match status" value="1"/>
</dbReference>
<feature type="domain" description="Methionyl/Valyl/Leucyl/Isoleucyl-tRNA synthetase anticodon-binding" evidence="12">
    <location>
        <begin position="668"/>
        <end position="821"/>
    </location>
</feature>
<feature type="domain" description="Aminoacyl-tRNA synthetase class Ia" evidence="10">
    <location>
        <begin position="26"/>
        <end position="624"/>
    </location>
</feature>
<evidence type="ECO:0000259" key="10">
    <source>
        <dbReference type="Pfam" id="PF00133"/>
    </source>
</evidence>
<evidence type="ECO:0000313" key="14">
    <source>
        <dbReference type="Proteomes" id="UP000216312"/>
    </source>
</evidence>
<comment type="catalytic activity">
    <reaction evidence="8 9">
        <text>tRNA(Ile) + L-isoleucine + ATP = L-isoleucyl-tRNA(Ile) + AMP + diphosphate</text>
        <dbReference type="Rhea" id="RHEA:11060"/>
        <dbReference type="Rhea" id="RHEA-COMP:9666"/>
        <dbReference type="Rhea" id="RHEA-COMP:9695"/>
        <dbReference type="ChEBI" id="CHEBI:30616"/>
        <dbReference type="ChEBI" id="CHEBI:33019"/>
        <dbReference type="ChEBI" id="CHEBI:58045"/>
        <dbReference type="ChEBI" id="CHEBI:78442"/>
        <dbReference type="ChEBI" id="CHEBI:78528"/>
        <dbReference type="ChEBI" id="CHEBI:456215"/>
        <dbReference type="EC" id="6.1.1.5"/>
    </reaction>
</comment>
<dbReference type="InterPro" id="IPR002300">
    <property type="entry name" value="aa-tRNA-synth_Ia"/>
</dbReference>
<dbReference type="Pfam" id="PF08264">
    <property type="entry name" value="Anticodon_1"/>
    <property type="match status" value="1"/>
</dbReference>
<dbReference type="PRINTS" id="PR00984">
    <property type="entry name" value="TRNASYNTHILE"/>
</dbReference>
<proteinExistence type="inferred from homology"/>
<evidence type="ECO:0000313" key="13">
    <source>
        <dbReference type="EMBL" id="OYV03438.1"/>
    </source>
</evidence>
<dbReference type="GO" id="GO:0005829">
    <property type="term" value="C:cytosol"/>
    <property type="evidence" value="ECO:0007669"/>
    <property type="project" value="TreeGrafter"/>
</dbReference>
<feature type="short sequence motif" description="'HIGH' region" evidence="9">
    <location>
        <begin position="57"/>
        <end position="67"/>
    </location>
</feature>
<dbReference type="SUPFAM" id="SSF50677">
    <property type="entry name" value="ValRS/IleRS/LeuRS editing domain"/>
    <property type="match status" value="1"/>
</dbReference>
<comment type="caution">
    <text evidence="13">The sequence shown here is derived from an EMBL/GenBank/DDBJ whole genome shotgun (WGS) entry which is preliminary data.</text>
</comment>
<protein>
    <recommendedName>
        <fullName evidence="9">Isoleucine--tRNA ligase</fullName>
        <ecNumber evidence="9">6.1.1.5</ecNumber>
    </recommendedName>
    <alternativeName>
        <fullName evidence="9">Isoleucyl-tRNA synthetase</fullName>
        <shortName evidence="9">IleRS</shortName>
    </alternativeName>
</protein>
<feature type="binding site" evidence="9">
    <location>
        <position position="893"/>
    </location>
    <ligand>
        <name>Zn(2+)</name>
        <dbReference type="ChEBI" id="CHEBI:29105"/>
    </ligand>
</feature>
<dbReference type="Pfam" id="PF00133">
    <property type="entry name" value="tRNA-synt_1"/>
    <property type="match status" value="1"/>
</dbReference>
<comment type="function">
    <text evidence="7 9">Catalyzes the attachment of isoleucine to tRNA(Ile). As IleRS can inadvertently accommodate and process structurally similar amino acids such as valine, to avoid such errors it has two additional distinct tRNA(Ile)-dependent editing activities. One activity is designated as 'pretransfer' editing and involves the hydrolysis of activated Val-AMP. The other activity is designated 'posttransfer' editing and involves deacylation of mischarged Val-tRNA(Ile).</text>
</comment>
<feature type="short sequence motif" description="'KMSKS' region" evidence="9">
    <location>
        <begin position="585"/>
        <end position="589"/>
    </location>
</feature>
<keyword evidence="3 9" id="KW-0547">Nucleotide-binding</keyword>
<feature type="binding site" evidence="9">
    <location>
        <position position="896"/>
    </location>
    <ligand>
        <name>Zn(2+)</name>
        <dbReference type="ChEBI" id="CHEBI:29105"/>
    </ligand>
</feature>
<dbReference type="HAMAP" id="MF_02002">
    <property type="entry name" value="Ile_tRNA_synth_type1"/>
    <property type="match status" value="1"/>
</dbReference>
<dbReference type="EMBL" id="NMUJ01000006">
    <property type="protein sequence ID" value="OYV03438.1"/>
    <property type="molecule type" value="Genomic_DNA"/>
</dbReference>
<dbReference type="InterPro" id="IPR013155">
    <property type="entry name" value="M/V/L/I-tRNA-synth_anticd-bd"/>
</dbReference>
<evidence type="ECO:0000259" key="11">
    <source>
        <dbReference type="Pfam" id="PF06827"/>
    </source>
</evidence>
<evidence type="ECO:0000256" key="5">
    <source>
        <dbReference type="ARBA" id="ARBA00022917"/>
    </source>
</evidence>
<keyword evidence="4 9" id="KW-0067">ATP-binding</keyword>
<dbReference type="FunFam" id="3.40.50.620:FF:000152">
    <property type="entry name" value="Isoleucine--tRNA ligase"/>
    <property type="match status" value="1"/>
</dbReference>
<evidence type="ECO:0000259" key="12">
    <source>
        <dbReference type="Pfam" id="PF08264"/>
    </source>
</evidence>
<organism evidence="13 14">
    <name type="scientific">candidate division WOR-3 bacterium 4484_18</name>
    <dbReference type="NCBI Taxonomy" id="2020626"/>
    <lineage>
        <taxon>Bacteria</taxon>
        <taxon>Bacteria division WOR-3</taxon>
    </lineage>
</organism>
<evidence type="ECO:0000256" key="8">
    <source>
        <dbReference type="ARBA" id="ARBA00048359"/>
    </source>
</evidence>
<dbReference type="GO" id="GO:0002161">
    <property type="term" value="F:aminoacyl-tRNA deacylase activity"/>
    <property type="evidence" value="ECO:0007669"/>
    <property type="project" value="InterPro"/>
</dbReference>
<feature type="binding site" evidence="9">
    <location>
        <position position="544"/>
    </location>
    <ligand>
        <name>L-isoleucyl-5'-AMP</name>
        <dbReference type="ChEBI" id="CHEBI:178002"/>
    </ligand>
</feature>
<keyword evidence="5 9" id="KW-0648">Protein biosynthesis</keyword>
<evidence type="ECO:0000256" key="3">
    <source>
        <dbReference type="ARBA" id="ARBA00022741"/>
    </source>
</evidence>
<keyword evidence="9" id="KW-0862">Zinc</keyword>
<dbReference type="PANTHER" id="PTHR42765:SF1">
    <property type="entry name" value="ISOLEUCINE--TRNA LIGASE, MITOCHONDRIAL"/>
    <property type="match status" value="1"/>
</dbReference>
<dbReference type="Gene3D" id="1.10.730.20">
    <property type="match status" value="1"/>
</dbReference>
<dbReference type="GO" id="GO:0005524">
    <property type="term" value="F:ATP binding"/>
    <property type="evidence" value="ECO:0007669"/>
    <property type="project" value="UniProtKB-UniRule"/>
</dbReference>
<keyword evidence="9" id="KW-0963">Cytoplasm</keyword>
<evidence type="ECO:0000256" key="7">
    <source>
        <dbReference type="ARBA" id="ARBA00025217"/>
    </source>
</evidence>
<dbReference type="SUPFAM" id="SSF47323">
    <property type="entry name" value="Anticodon-binding domain of a subclass of class I aminoacyl-tRNA synthetases"/>
    <property type="match status" value="1"/>
</dbReference>
<comment type="cofactor">
    <cofactor evidence="9">
        <name>Zn(2+)</name>
        <dbReference type="ChEBI" id="CHEBI:29105"/>
    </cofactor>
    <text evidence="9">Binds 1 zinc ion per subunit.</text>
</comment>
<feature type="binding site" evidence="9">
    <location>
        <position position="588"/>
    </location>
    <ligand>
        <name>ATP</name>
        <dbReference type="ChEBI" id="CHEBI:30616"/>
    </ligand>
</feature>
<dbReference type="InterPro" id="IPR033708">
    <property type="entry name" value="Anticodon_Ile_BEm"/>
</dbReference>
<dbReference type="NCBIfam" id="TIGR00392">
    <property type="entry name" value="ileS"/>
    <property type="match status" value="1"/>
</dbReference>
<sequence>MDYKETLNLPRTGFSMRANLVEKEPKILEKWAKIKLYEKMLNRKDVKGVFVLHDGPPYADGDLHIGHALNKTLKDIIIRYRNMTGYVTPFVPGWDCHGMPIEYRVIQELGDKAKRMSKREIRHACEQYALKYVNLQKDGFIRLGVVGDWEHPYLTMDPKYEARTLEVFQKLIEGGYIYRAKRPVHWCTRCQTALAEAEIEYEEHTSPSVYLLFDVQGEEAAFLVWTTTPWTLMGNVAIALHPDAMYVYVKHGEGVWILAEPALKRVMDEIGVREFEIIKRVKGKDLEGKLAYHPFVIRDTYVINAPFVVTDQGTGCVHIAPGHGYEDYLVGIEYNLPIVSPVDATGRFTREVGEFSGMYVFDANDKIIDKLRDVGKLVKADVITHSYPHCWRCHSPLIFRATPQWFLDVEHNGLKTRMLEMVENRVSWVPRWSRERGYNTIRERPDWCLSRQRSWGIPIPVLYCKKCGEPLLEAKVVERVKKLVEQKGSEAWFDVEPEELGEFECMKCGSREFAKEEDIFDVWFDSSCSFYALKLDIPVDLYLEAVEQHRGWFQHSLLLATAVRDEPPFKGVLTHGLILDKNYRKMSKHLGNVVTPREVWNKWGADILRLYLASVDYTQDVAFDEEKVAQVAQDYRKIRNVFRYILGNLYDFDYERDKIEYERMMAIDRYMLHKLQEVIDKVRRGYEDYAFYKVIYHYHNFIVYLSRLYLDVLKDRLYTYGKESVERRSAQTALYEIMGVIVRLIAPIMPFTAEEAWGYFKPGSESVQLESMPEVNDKYVDKKLAREWELLERVREDVLPVLEQLRRGKLIGNSLEARVVIWAREEIKKILLKYENELAAFFIVSEVVISDEKVGSPGELVWVKAERIPYRKCERCWIHAASVGEDETYPTLCAKCVEIVKNYCR</sequence>
<name>A0A257LUT1_UNCW3</name>
<accession>A0A257LUT1</accession>
<gene>
    <name evidence="9" type="primary">ileS</name>
    <name evidence="13" type="ORF">CGW93_00820</name>
</gene>
<dbReference type="InterPro" id="IPR050081">
    <property type="entry name" value="Ile-tRNA_ligase"/>
</dbReference>
<reference evidence="14" key="1">
    <citation type="submission" date="2017-07" db="EMBL/GenBank/DDBJ databases">
        <title>Novel pathways for hydrocarbon cycling and metabolic interdependencies in hydrothermal sediment communities.</title>
        <authorList>
            <person name="Dombrowski N."/>
            <person name="Seitz K."/>
            <person name="Teske A."/>
            <person name="Baker B."/>
        </authorList>
    </citation>
    <scope>NUCLEOTIDE SEQUENCE [LARGE SCALE GENOMIC DNA]</scope>
</reference>
<comment type="subunit">
    <text evidence="9">Monomer.</text>
</comment>
<feature type="binding site" evidence="9">
    <location>
        <position position="876"/>
    </location>
    <ligand>
        <name>Zn(2+)</name>
        <dbReference type="ChEBI" id="CHEBI:29105"/>
    </ligand>
</feature>
<comment type="subcellular location">
    <subcellularLocation>
        <location evidence="9">Cytoplasm</location>
    </subcellularLocation>
</comment>
<evidence type="ECO:0000256" key="1">
    <source>
        <dbReference type="ARBA" id="ARBA00006887"/>
    </source>
</evidence>
<dbReference type="EC" id="6.1.1.5" evidence="9"/>
<dbReference type="GO" id="GO:0008270">
    <property type="term" value="F:zinc ion binding"/>
    <property type="evidence" value="ECO:0007669"/>
    <property type="project" value="UniProtKB-UniRule"/>
</dbReference>
<dbReference type="InterPro" id="IPR014729">
    <property type="entry name" value="Rossmann-like_a/b/a_fold"/>
</dbReference>
<feature type="binding site" evidence="9">
    <location>
        <position position="873"/>
    </location>
    <ligand>
        <name>Zn(2+)</name>
        <dbReference type="ChEBI" id="CHEBI:29105"/>
    </ligand>
</feature>
<dbReference type="GO" id="GO:0004822">
    <property type="term" value="F:isoleucine-tRNA ligase activity"/>
    <property type="evidence" value="ECO:0007669"/>
    <property type="project" value="UniProtKB-UniRule"/>
</dbReference>
<evidence type="ECO:0000256" key="9">
    <source>
        <dbReference type="HAMAP-Rule" id="MF_02002"/>
    </source>
</evidence>
<evidence type="ECO:0000256" key="6">
    <source>
        <dbReference type="ARBA" id="ARBA00023146"/>
    </source>
</evidence>
<dbReference type="CDD" id="cd00818">
    <property type="entry name" value="IleRS_core"/>
    <property type="match status" value="1"/>
</dbReference>
<dbReference type="Pfam" id="PF06827">
    <property type="entry name" value="zf-FPG_IleRS"/>
    <property type="match status" value="1"/>
</dbReference>
<dbReference type="InterPro" id="IPR023585">
    <property type="entry name" value="Ile-tRNA-ligase_type1"/>
</dbReference>
<dbReference type="GO" id="GO:0006428">
    <property type="term" value="P:isoleucyl-tRNA aminoacylation"/>
    <property type="evidence" value="ECO:0007669"/>
    <property type="project" value="UniProtKB-UniRule"/>
</dbReference>
<dbReference type="CDD" id="cd07960">
    <property type="entry name" value="Anticodon_Ia_Ile_BEm"/>
    <property type="match status" value="1"/>
</dbReference>
<dbReference type="SUPFAM" id="SSF52374">
    <property type="entry name" value="Nucleotidylyl transferase"/>
    <property type="match status" value="1"/>
</dbReference>
<comment type="similarity">
    <text evidence="1 9">Belongs to the class-I aminoacyl-tRNA synthetase family. IleS type 1 subfamily.</text>
</comment>
<keyword evidence="6 9" id="KW-0030">Aminoacyl-tRNA synthetase</keyword>
<evidence type="ECO:0000256" key="4">
    <source>
        <dbReference type="ARBA" id="ARBA00022840"/>
    </source>
</evidence>
<dbReference type="GO" id="GO:0000049">
    <property type="term" value="F:tRNA binding"/>
    <property type="evidence" value="ECO:0007669"/>
    <property type="project" value="InterPro"/>
</dbReference>
<dbReference type="Gene3D" id="3.90.740.10">
    <property type="entry name" value="Valyl/Leucyl/Isoleucyl-tRNA synthetase, editing domain"/>
    <property type="match status" value="1"/>
</dbReference>
<dbReference type="AlphaFoldDB" id="A0A257LUT1"/>
<dbReference type="InterPro" id="IPR009080">
    <property type="entry name" value="tRNAsynth_Ia_anticodon-bd"/>
</dbReference>
<feature type="domain" description="Zinc finger FPG/IleRS-type" evidence="11">
    <location>
        <begin position="872"/>
        <end position="898"/>
    </location>
</feature>
<dbReference type="InterPro" id="IPR002301">
    <property type="entry name" value="Ile-tRNA-ligase"/>
</dbReference>
<keyword evidence="9" id="KW-0479">Metal-binding</keyword>
<keyword evidence="2 9" id="KW-0436">Ligase</keyword>